<comment type="caution">
    <text evidence="2">The sequence shown here is derived from an EMBL/GenBank/DDBJ whole genome shotgun (WGS) entry which is preliminary data.</text>
</comment>
<accession>A0A5B7DCQ1</accession>
<dbReference type="AlphaFoldDB" id="A0A5B7DCQ1"/>
<sequence length="395" mass="41440">MSGGRCGVLWWCSVAVDSEPLQGHVASATPRDVLPLLGEGQNGRLQDIRGPPAGLSSPVAEPGLGSDPPLTIPEVTVYDLGSLASLRNKFPFLRRLALGSGPPLAFPEVMVHDLLCQAGHSLVSLRNAFPLLPGLGLGSVPPPAILKVHQCDLGGEDTVRDLGDHAGSGVRVNSKWRQDELDFTSLGGQAGVLLSFCWFLLVLLGCPWLVQEPSAAEYGDRGLVLGPASAACCIPSFQAEKQRRAAPDPVCFESCQQVSQRDLTAGHKSLSRQDVHPDGRGTVLLGDLPNGHQGPAGRQVLACPVSRAGEAEVPQQAPATFPPAAGQTEGEAVGAATLAHHLQNYTLFISLPAIHSNEPLWVTATLGTVLYNGLILDKPSQLHMSAAACPCQAQP</sequence>
<name>A0A5B7DCQ1_PORTR</name>
<evidence type="ECO:0000313" key="3">
    <source>
        <dbReference type="Proteomes" id="UP000324222"/>
    </source>
</evidence>
<gene>
    <name evidence="2" type="ORF">E2C01_011951</name>
</gene>
<reference evidence="2 3" key="1">
    <citation type="submission" date="2019-05" db="EMBL/GenBank/DDBJ databases">
        <title>Another draft genome of Portunus trituberculatus and its Hox gene families provides insights of decapod evolution.</title>
        <authorList>
            <person name="Jeong J.-H."/>
            <person name="Song I."/>
            <person name="Kim S."/>
            <person name="Choi T."/>
            <person name="Kim D."/>
            <person name="Ryu S."/>
            <person name="Kim W."/>
        </authorList>
    </citation>
    <scope>NUCLEOTIDE SEQUENCE [LARGE SCALE GENOMIC DNA]</scope>
    <source>
        <tissue evidence="2">Muscle</tissue>
    </source>
</reference>
<protein>
    <submittedName>
        <fullName evidence="2">Uncharacterized protein</fullName>
    </submittedName>
</protein>
<evidence type="ECO:0000313" key="2">
    <source>
        <dbReference type="EMBL" id="MPC19044.1"/>
    </source>
</evidence>
<organism evidence="2 3">
    <name type="scientific">Portunus trituberculatus</name>
    <name type="common">Swimming crab</name>
    <name type="synonym">Neptunus trituberculatus</name>
    <dbReference type="NCBI Taxonomy" id="210409"/>
    <lineage>
        <taxon>Eukaryota</taxon>
        <taxon>Metazoa</taxon>
        <taxon>Ecdysozoa</taxon>
        <taxon>Arthropoda</taxon>
        <taxon>Crustacea</taxon>
        <taxon>Multicrustacea</taxon>
        <taxon>Malacostraca</taxon>
        <taxon>Eumalacostraca</taxon>
        <taxon>Eucarida</taxon>
        <taxon>Decapoda</taxon>
        <taxon>Pleocyemata</taxon>
        <taxon>Brachyura</taxon>
        <taxon>Eubrachyura</taxon>
        <taxon>Portunoidea</taxon>
        <taxon>Portunidae</taxon>
        <taxon>Portuninae</taxon>
        <taxon>Portunus</taxon>
    </lineage>
</organism>
<evidence type="ECO:0000256" key="1">
    <source>
        <dbReference type="SAM" id="MobiDB-lite"/>
    </source>
</evidence>
<dbReference type="Proteomes" id="UP000324222">
    <property type="component" value="Unassembled WGS sequence"/>
</dbReference>
<proteinExistence type="predicted"/>
<dbReference type="EMBL" id="VSRR010000733">
    <property type="protein sequence ID" value="MPC19044.1"/>
    <property type="molecule type" value="Genomic_DNA"/>
</dbReference>
<keyword evidence="3" id="KW-1185">Reference proteome</keyword>
<feature type="region of interest" description="Disordered" evidence="1">
    <location>
        <begin position="45"/>
        <end position="66"/>
    </location>
</feature>